<feature type="region of interest" description="Disordered" evidence="5">
    <location>
        <begin position="200"/>
        <end position="229"/>
    </location>
</feature>
<feature type="region of interest" description="Disordered" evidence="5">
    <location>
        <begin position="69"/>
        <end position="101"/>
    </location>
</feature>
<keyword evidence="3" id="KW-0677">Repeat</keyword>
<organism evidence="7">
    <name type="scientific">Arcella intermedia</name>
    <dbReference type="NCBI Taxonomy" id="1963864"/>
    <lineage>
        <taxon>Eukaryota</taxon>
        <taxon>Amoebozoa</taxon>
        <taxon>Tubulinea</taxon>
        <taxon>Elardia</taxon>
        <taxon>Arcellinida</taxon>
        <taxon>Sphaerothecina</taxon>
        <taxon>Arcellidae</taxon>
        <taxon>Arcella</taxon>
    </lineage>
</organism>
<dbReference type="Pfam" id="PF12656">
    <property type="entry name" value="G-patch_2"/>
    <property type="match status" value="1"/>
</dbReference>
<accession>A0A6B2L3L2</accession>
<comment type="subcellular location">
    <subcellularLocation>
        <location evidence="1">Nucleus</location>
    </subcellularLocation>
</comment>
<evidence type="ECO:0000313" key="7">
    <source>
        <dbReference type="EMBL" id="NDV31515.1"/>
    </source>
</evidence>
<evidence type="ECO:0000256" key="5">
    <source>
        <dbReference type="SAM" id="MobiDB-lite"/>
    </source>
</evidence>
<feature type="compositionally biased region" description="Low complexity" evidence="5">
    <location>
        <begin position="317"/>
        <end position="348"/>
    </location>
</feature>
<feature type="domain" description="G-patch" evidence="6">
    <location>
        <begin position="151"/>
        <end position="197"/>
    </location>
</feature>
<evidence type="ECO:0000256" key="2">
    <source>
        <dbReference type="ARBA" id="ARBA00010966"/>
    </source>
</evidence>
<sequence length="461" mass="51510">MSGPAIQNRNRNIETQIKEAPEELDFIDGIDSSGRILGGTKRKKSEPPPVIPLDEGWVGKYKDFAYQKLARGELDQEEAEETKPPESTDQEAPAEPHTIDDTSYEYIMSLPPLLRNRPPGLNKISDERDKFLYDVACRPDTDVDSYERIPLEKFGEAMLRGMGWAEGVPIGKNSTHVQKVIQLIKQPERLGLGASVQVQPKQRPEGWIPKPGESRKPPPVMALPKGKDGKVRHWKTIDEKLKPLKEPFSVGSRVYIHSGDHSGLTATVTYKQDPNVIVVLPSDERVIVRIAYLQELGEDEEPPMDKTKNLKKKSRETSSQPSPKKMKSSPKPQSSTSTTSNTTSSTTSRWITPDISVKICSKSVEGGKYYCKKGWIIDVLPEGRCVVKVDGSILDGIEERDLETVVPGVSAPVKVVYGEFKGETGKVLEKDSKKGIVYVRLDDDFEVHKMSFDDVAEYLRE</sequence>
<dbReference type="InterPro" id="IPR041994">
    <property type="entry name" value="GPKOW_KOW2"/>
</dbReference>
<dbReference type="PANTHER" id="PTHR15818:SF2">
    <property type="entry name" value="G-PATCH DOMAIN AND KOW MOTIFS-CONTAINING PROTEIN"/>
    <property type="match status" value="1"/>
</dbReference>
<dbReference type="InterPro" id="IPR045166">
    <property type="entry name" value="Spp2-like"/>
</dbReference>
<proteinExistence type="inferred from homology"/>
<name>A0A6B2L3L2_9EUKA</name>
<dbReference type="InterPro" id="IPR026822">
    <property type="entry name" value="Spp2/MOS2_G-patch"/>
</dbReference>
<dbReference type="EMBL" id="GIBP01002546">
    <property type="protein sequence ID" value="NDV31515.1"/>
    <property type="molecule type" value="Transcribed_RNA"/>
</dbReference>
<evidence type="ECO:0000256" key="4">
    <source>
        <dbReference type="ARBA" id="ARBA00023242"/>
    </source>
</evidence>
<dbReference type="GO" id="GO:0003676">
    <property type="term" value="F:nucleic acid binding"/>
    <property type="evidence" value="ECO:0007669"/>
    <property type="project" value="InterPro"/>
</dbReference>
<dbReference type="AlphaFoldDB" id="A0A6B2L3L2"/>
<dbReference type="CDD" id="cd13153">
    <property type="entry name" value="KOW_GPKOW_B"/>
    <property type="match status" value="1"/>
</dbReference>
<evidence type="ECO:0000256" key="1">
    <source>
        <dbReference type="ARBA" id="ARBA00004123"/>
    </source>
</evidence>
<dbReference type="InterPro" id="IPR000467">
    <property type="entry name" value="G_patch_dom"/>
</dbReference>
<dbReference type="InterPro" id="IPR005824">
    <property type="entry name" value="KOW"/>
</dbReference>
<dbReference type="PANTHER" id="PTHR15818">
    <property type="entry name" value="G PATCH AND KOW-CONTAINING"/>
    <property type="match status" value="1"/>
</dbReference>
<keyword evidence="4" id="KW-0539">Nucleus</keyword>
<evidence type="ECO:0000256" key="3">
    <source>
        <dbReference type="ARBA" id="ARBA00022737"/>
    </source>
</evidence>
<dbReference type="Pfam" id="PF25088">
    <property type="entry name" value="GPKOW_C"/>
    <property type="match status" value="1"/>
</dbReference>
<dbReference type="Gene3D" id="2.30.30.140">
    <property type="match status" value="1"/>
</dbReference>
<feature type="region of interest" description="Disordered" evidence="5">
    <location>
        <begin position="24"/>
        <end position="53"/>
    </location>
</feature>
<comment type="similarity">
    <text evidence="2">Belongs to the MOS2 family.</text>
</comment>
<dbReference type="SMART" id="SM00443">
    <property type="entry name" value="G_patch"/>
    <property type="match status" value="1"/>
</dbReference>
<dbReference type="SMART" id="SM00739">
    <property type="entry name" value="KOW"/>
    <property type="match status" value="2"/>
</dbReference>
<feature type="region of interest" description="Disordered" evidence="5">
    <location>
        <begin position="299"/>
        <end position="348"/>
    </location>
</feature>
<protein>
    <recommendedName>
        <fullName evidence="6">G-patch domain-containing protein</fullName>
    </recommendedName>
</protein>
<dbReference type="PROSITE" id="PS50174">
    <property type="entry name" value="G_PATCH"/>
    <property type="match status" value="1"/>
</dbReference>
<reference evidence="7" key="1">
    <citation type="journal article" date="2020" name="J. Eukaryot. Microbiol.">
        <title>De novo Sequencing, Assembly and Annotation of the Transcriptome for the Free-Living Testate Amoeba Arcella intermedia.</title>
        <authorList>
            <person name="Ribeiro G.M."/>
            <person name="Porfirio-Sousa A.L."/>
            <person name="Maurer-Alcala X.X."/>
            <person name="Katz L.A."/>
            <person name="Lahr D.J.G."/>
        </authorList>
    </citation>
    <scope>NUCLEOTIDE SEQUENCE</scope>
</reference>
<evidence type="ECO:0000259" key="6">
    <source>
        <dbReference type="PROSITE" id="PS50174"/>
    </source>
</evidence>
<dbReference type="GO" id="GO:0005681">
    <property type="term" value="C:spliceosomal complex"/>
    <property type="evidence" value="ECO:0007669"/>
    <property type="project" value="TreeGrafter"/>
</dbReference>
<dbReference type="GO" id="GO:0000398">
    <property type="term" value="P:mRNA splicing, via spliceosome"/>
    <property type="evidence" value="ECO:0007669"/>
    <property type="project" value="InterPro"/>
</dbReference>